<reference evidence="2 3" key="1">
    <citation type="journal article" date="2018" name="Nat. Biotechnol.">
        <title>A standardized bacterial taxonomy based on genome phylogeny substantially revises the tree of life.</title>
        <authorList>
            <person name="Parks D.H."/>
            <person name="Chuvochina M."/>
            <person name="Waite D.W."/>
            <person name="Rinke C."/>
            <person name="Skarshewski A."/>
            <person name="Chaumeil P.A."/>
            <person name="Hugenholtz P."/>
        </authorList>
    </citation>
    <scope>NUCLEOTIDE SEQUENCE [LARGE SCALE GENOMIC DNA]</scope>
    <source>
        <strain evidence="2">UBA9158</strain>
    </source>
</reference>
<dbReference type="PANTHER" id="PTHR33525">
    <property type="match status" value="1"/>
</dbReference>
<dbReference type="InterPro" id="IPR052340">
    <property type="entry name" value="RNase_Y/CdgJ"/>
</dbReference>
<dbReference type="SUPFAM" id="SSF109604">
    <property type="entry name" value="HD-domain/PDEase-like"/>
    <property type="match status" value="1"/>
</dbReference>
<gene>
    <name evidence="2" type="ORF">DCP75_06225</name>
</gene>
<dbReference type="AlphaFoldDB" id="A0A3C1KKZ8"/>
<dbReference type="PANTHER" id="PTHR33525:SF3">
    <property type="entry name" value="RIBONUCLEASE Y"/>
    <property type="match status" value="1"/>
</dbReference>
<dbReference type="InterPro" id="IPR013976">
    <property type="entry name" value="HDOD"/>
</dbReference>
<name>A0A3C1KKZ8_9GAMM</name>
<dbReference type="Gene3D" id="1.10.3210.10">
    <property type="entry name" value="Hypothetical protein af1432"/>
    <property type="match status" value="1"/>
</dbReference>
<evidence type="ECO:0000313" key="2">
    <source>
        <dbReference type="EMBL" id="HAN27305.1"/>
    </source>
</evidence>
<dbReference type="Pfam" id="PF08668">
    <property type="entry name" value="HDOD"/>
    <property type="match status" value="1"/>
</dbReference>
<dbReference type="EMBL" id="DMND01000085">
    <property type="protein sequence ID" value="HAN27305.1"/>
    <property type="molecule type" value="Genomic_DNA"/>
</dbReference>
<evidence type="ECO:0000313" key="3">
    <source>
        <dbReference type="Proteomes" id="UP000259273"/>
    </source>
</evidence>
<organism evidence="2 3">
    <name type="scientific">Haliea salexigens</name>
    <dbReference type="NCBI Taxonomy" id="287487"/>
    <lineage>
        <taxon>Bacteria</taxon>
        <taxon>Pseudomonadati</taxon>
        <taxon>Pseudomonadota</taxon>
        <taxon>Gammaproteobacteria</taxon>
        <taxon>Cellvibrionales</taxon>
        <taxon>Halieaceae</taxon>
        <taxon>Haliea</taxon>
    </lineage>
</organism>
<protein>
    <submittedName>
        <fullName evidence="2">HDOD domain-containing protein</fullName>
    </submittedName>
</protein>
<evidence type="ECO:0000259" key="1">
    <source>
        <dbReference type="PROSITE" id="PS51833"/>
    </source>
</evidence>
<accession>A0A3C1KKZ8</accession>
<proteinExistence type="predicted"/>
<feature type="domain" description="HDOD" evidence="1">
    <location>
        <begin position="23"/>
        <end position="213"/>
    </location>
</feature>
<comment type="caution">
    <text evidence="2">The sequence shown here is derived from an EMBL/GenBank/DDBJ whole genome shotgun (WGS) entry which is preliminary data.</text>
</comment>
<dbReference type="Proteomes" id="UP000259273">
    <property type="component" value="Unassembled WGS sequence"/>
</dbReference>
<dbReference type="STRING" id="1121937.GCA_000423125_00979"/>
<sequence length="279" mass="30197">MDQNALEFVKQLASDLQQGEFDLPPFPDTALRVQECIKDPAADNRSLAAVIATEPALAARLMRMANSALMRRGPMEVTDIPTAISRVGMTMVQNAAMSFAAREAFKAPPGSACVSELNSLRQTSVKVAAIAYVLAKEAPSLRKPDEAMLAGLLSSVGKFYIYTKAADHVDLFADRRALDRLIAQWHTGVARAIVESWQFPDTVAQAVDEQEVKEKNRIDGADLSDVLLIANIIARAGVKAAEHLGDLDSLARLRMDADTLRATLEAGEEDIQSMVSAMS</sequence>
<dbReference type="PROSITE" id="PS51833">
    <property type="entry name" value="HDOD"/>
    <property type="match status" value="1"/>
</dbReference>